<feature type="domain" description="ABC transporter" evidence="4">
    <location>
        <begin position="1"/>
        <end position="226"/>
    </location>
</feature>
<dbReference type="PANTHER" id="PTHR42939:SF2">
    <property type="entry name" value="ABC-TYPE TRANSPORTER ATP-BINDING PROTEIN ECSA"/>
    <property type="match status" value="1"/>
</dbReference>
<dbReference type="GO" id="GO:0005524">
    <property type="term" value="F:ATP binding"/>
    <property type="evidence" value="ECO:0007669"/>
    <property type="project" value="UniProtKB-KW"/>
</dbReference>
<dbReference type="PANTHER" id="PTHR42939">
    <property type="entry name" value="ABC TRANSPORTER ATP-BINDING PROTEIN ALBC-RELATED"/>
    <property type="match status" value="1"/>
</dbReference>
<dbReference type="EMBL" id="JAVAMP010000005">
    <property type="protein sequence ID" value="MDP5274903.1"/>
    <property type="molecule type" value="Genomic_DNA"/>
</dbReference>
<dbReference type="SUPFAM" id="SSF52540">
    <property type="entry name" value="P-loop containing nucleoside triphosphate hydrolases"/>
    <property type="match status" value="1"/>
</dbReference>
<keyword evidence="1" id="KW-0813">Transport</keyword>
<keyword evidence="3 5" id="KW-0067">ATP-binding</keyword>
<dbReference type="Proteomes" id="UP001231941">
    <property type="component" value="Unassembled WGS sequence"/>
</dbReference>
<keyword evidence="6" id="KW-1185">Reference proteome</keyword>
<dbReference type="RefSeq" id="WP_305992213.1">
    <property type="nucleotide sequence ID" value="NZ_JAVAMP010000005.1"/>
</dbReference>
<evidence type="ECO:0000256" key="1">
    <source>
        <dbReference type="ARBA" id="ARBA00022448"/>
    </source>
</evidence>
<dbReference type="InterPro" id="IPR027417">
    <property type="entry name" value="P-loop_NTPase"/>
</dbReference>
<dbReference type="PROSITE" id="PS00211">
    <property type="entry name" value="ABC_TRANSPORTER_1"/>
    <property type="match status" value="1"/>
</dbReference>
<dbReference type="InterPro" id="IPR003593">
    <property type="entry name" value="AAA+_ATPase"/>
</dbReference>
<accession>A0ABT9J097</accession>
<comment type="caution">
    <text evidence="5">The sequence shown here is derived from an EMBL/GenBank/DDBJ whole genome shotgun (WGS) entry which is preliminary data.</text>
</comment>
<evidence type="ECO:0000313" key="5">
    <source>
        <dbReference type="EMBL" id="MDP5274903.1"/>
    </source>
</evidence>
<gene>
    <name evidence="5" type="ORF">Q5Y73_12360</name>
</gene>
<dbReference type="Pfam" id="PF00005">
    <property type="entry name" value="ABC_tran"/>
    <property type="match status" value="1"/>
</dbReference>
<organism evidence="5 6">
    <name type="scientific">Chengkuizengella axinellae</name>
    <dbReference type="NCBI Taxonomy" id="3064388"/>
    <lineage>
        <taxon>Bacteria</taxon>
        <taxon>Bacillati</taxon>
        <taxon>Bacillota</taxon>
        <taxon>Bacilli</taxon>
        <taxon>Bacillales</taxon>
        <taxon>Paenibacillaceae</taxon>
        <taxon>Chengkuizengella</taxon>
    </lineage>
</organism>
<evidence type="ECO:0000256" key="2">
    <source>
        <dbReference type="ARBA" id="ARBA00022741"/>
    </source>
</evidence>
<evidence type="ECO:0000256" key="3">
    <source>
        <dbReference type="ARBA" id="ARBA00022840"/>
    </source>
</evidence>
<dbReference type="Gene3D" id="3.40.50.300">
    <property type="entry name" value="P-loop containing nucleotide triphosphate hydrolases"/>
    <property type="match status" value="1"/>
</dbReference>
<dbReference type="InterPro" id="IPR003439">
    <property type="entry name" value="ABC_transporter-like_ATP-bd"/>
</dbReference>
<name>A0ABT9J097_9BACL</name>
<dbReference type="InterPro" id="IPR051782">
    <property type="entry name" value="ABC_Transporter_VariousFunc"/>
</dbReference>
<dbReference type="CDD" id="cd03230">
    <property type="entry name" value="ABC_DR_subfamily_A"/>
    <property type="match status" value="1"/>
</dbReference>
<proteinExistence type="predicted"/>
<evidence type="ECO:0000313" key="6">
    <source>
        <dbReference type="Proteomes" id="UP001231941"/>
    </source>
</evidence>
<protein>
    <submittedName>
        <fullName evidence="5">ABC transporter ATP-binding protein</fullName>
    </submittedName>
</protein>
<evidence type="ECO:0000259" key="4">
    <source>
        <dbReference type="PROSITE" id="PS50893"/>
    </source>
</evidence>
<reference evidence="5 6" key="1">
    <citation type="submission" date="2023-08" db="EMBL/GenBank/DDBJ databases">
        <authorList>
            <person name="Park J.-S."/>
        </authorList>
    </citation>
    <scope>NUCLEOTIDE SEQUENCE [LARGE SCALE GENOMIC DNA]</scope>
    <source>
        <strain evidence="5 6">2205SS18-9</strain>
    </source>
</reference>
<keyword evidence="2" id="KW-0547">Nucleotide-binding</keyword>
<dbReference type="SMART" id="SM00382">
    <property type="entry name" value="AAA"/>
    <property type="match status" value="1"/>
</dbReference>
<sequence length="238" mass="26961">MELLNVSINQANYNDKPNVIEDILFSINEGELVGLIGPNGAGKSTTIKCILGLIKSYEGEVQFVGPDKNYSYIPEHPIYYENWTLWEHLELASAAYDIPQGKFVTKAKQLIQQFQMKEVIHHYPSSFSKGMQQKMMLIIGLLNSPDVYIVDEPFIGLDPIATQTFLEYLEKERNRGAGILMSTHVLDTAEKICDRFICMNQGKMVAKGNLQELRNQSDMSAEASLFELFLKNTKVEDN</sequence>
<dbReference type="PROSITE" id="PS50893">
    <property type="entry name" value="ABC_TRANSPORTER_2"/>
    <property type="match status" value="1"/>
</dbReference>
<dbReference type="InterPro" id="IPR017871">
    <property type="entry name" value="ABC_transporter-like_CS"/>
</dbReference>